<evidence type="ECO:0000256" key="1">
    <source>
        <dbReference type="ARBA" id="ARBA00004651"/>
    </source>
</evidence>
<feature type="transmembrane region" description="Helical" evidence="6">
    <location>
        <begin position="71"/>
        <end position="95"/>
    </location>
</feature>
<feature type="transmembrane region" description="Helical" evidence="6">
    <location>
        <begin position="101"/>
        <end position="118"/>
    </location>
</feature>
<dbReference type="PANTHER" id="PTHR32322:SF18">
    <property type="entry name" value="S-ADENOSYLMETHIONINE_S-ADENOSYLHOMOCYSTEINE TRANSPORTER"/>
    <property type="match status" value="1"/>
</dbReference>
<feature type="transmembrane region" description="Helical" evidence="6">
    <location>
        <begin position="216"/>
        <end position="238"/>
    </location>
</feature>
<feature type="domain" description="EamA" evidence="7">
    <location>
        <begin position="13"/>
        <end position="141"/>
    </location>
</feature>
<feature type="transmembrane region" description="Helical" evidence="6">
    <location>
        <begin position="185"/>
        <end position="204"/>
    </location>
</feature>
<dbReference type="PANTHER" id="PTHR32322">
    <property type="entry name" value="INNER MEMBRANE TRANSPORTER"/>
    <property type="match status" value="1"/>
</dbReference>
<evidence type="ECO:0000259" key="7">
    <source>
        <dbReference type="Pfam" id="PF00892"/>
    </source>
</evidence>
<feature type="domain" description="EamA" evidence="7">
    <location>
        <begin position="155"/>
        <end position="286"/>
    </location>
</feature>
<comment type="subcellular location">
    <subcellularLocation>
        <location evidence="1">Cell membrane</location>
        <topology evidence="1">Multi-pass membrane protein</topology>
    </subcellularLocation>
</comment>
<comment type="caution">
    <text evidence="8">The sequence shown here is derived from an EMBL/GenBank/DDBJ whole genome shotgun (WGS) entry which is preliminary data.</text>
</comment>
<dbReference type="Proteomes" id="UP000239990">
    <property type="component" value="Unassembled WGS sequence"/>
</dbReference>
<evidence type="ECO:0000256" key="4">
    <source>
        <dbReference type="ARBA" id="ARBA00022989"/>
    </source>
</evidence>
<dbReference type="InterPro" id="IPR000620">
    <property type="entry name" value="EamA_dom"/>
</dbReference>
<dbReference type="OrthoDB" id="5298131at2"/>
<dbReference type="GO" id="GO:0005886">
    <property type="term" value="C:plasma membrane"/>
    <property type="evidence" value="ECO:0007669"/>
    <property type="project" value="UniProtKB-SubCell"/>
</dbReference>
<reference evidence="8 9" key="1">
    <citation type="submission" date="2018-02" db="EMBL/GenBank/DDBJ databases">
        <title>Draft Genome of Achromobacter spanius stain 6.</title>
        <authorList>
            <person name="Gunasekera T.S."/>
            <person name="Radwan O."/>
            <person name="Ruiz O.N."/>
        </authorList>
    </citation>
    <scope>NUCLEOTIDE SEQUENCE [LARGE SCALE GENOMIC DNA]</scope>
    <source>
        <strain evidence="8 9">6</strain>
    </source>
</reference>
<gene>
    <name evidence="8" type="ORF">C4E15_25705</name>
</gene>
<keyword evidence="2" id="KW-1003">Cell membrane</keyword>
<protein>
    <submittedName>
        <fullName evidence="8">EamA family transporter</fullName>
    </submittedName>
</protein>
<dbReference type="InterPro" id="IPR037185">
    <property type="entry name" value="EmrE-like"/>
</dbReference>
<evidence type="ECO:0000256" key="2">
    <source>
        <dbReference type="ARBA" id="ARBA00022475"/>
    </source>
</evidence>
<evidence type="ECO:0000256" key="3">
    <source>
        <dbReference type="ARBA" id="ARBA00022692"/>
    </source>
</evidence>
<dbReference type="AlphaFoldDB" id="A0A2S5GKR3"/>
<dbReference type="Pfam" id="PF00892">
    <property type="entry name" value="EamA"/>
    <property type="match status" value="2"/>
</dbReference>
<evidence type="ECO:0000256" key="6">
    <source>
        <dbReference type="SAM" id="Phobius"/>
    </source>
</evidence>
<feature type="transmembrane region" description="Helical" evidence="6">
    <location>
        <begin position="272"/>
        <end position="292"/>
    </location>
</feature>
<keyword evidence="5 6" id="KW-0472">Membrane</keyword>
<keyword evidence="4 6" id="KW-1133">Transmembrane helix</keyword>
<accession>A0A2S5GKR3</accession>
<dbReference type="EMBL" id="PREU01000015">
    <property type="protein sequence ID" value="PPA73485.1"/>
    <property type="molecule type" value="Genomic_DNA"/>
</dbReference>
<feature type="transmembrane region" description="Helical" evidence="6">
    <location>
        <begin position="37"/>
        <end position="59"/>
    </location>
</feature>
<dbReference type="InterPro" id="IPR050638">
    <property type="entry name" value="AA-Vitamin_Transporters"/>
</dbReference>
<sequence>MSQQSTLRKFLPLVGAVMVWGGNWPVMKMGLAHMSPLWLAASRFGSAAVVSVLVLAALGRLRFPTRQEWPLVAGVALLQMGAFTALALWALQYVAPGRASVVAYATSIWVIPLSALILKERLNAGQWVATALSYAGIGVIVAPAFSPWQAHTVVGLVMLLGASFAWACNIIQLRGNRHVRLGADMIPWQTALATIPLAALAWMRDGAPGFLTVPDAWPIILYTGPLATALTFIVVLGMTQKMPPVATSIAMLCVPVIGLVVSSVVFHERLSADLALGLTLIGISVAASAVAARVKRPLALRPS</sequence>
<feature type="transmembrane region" description="Helical" evidence="6">
    <location>
        <begin position="245"/>
        <end position="266"/>
    </location>
</feature>
<evidence type="ECO:0000256" key="5">
    <source>
        <dbReference type="ARBA" id="ARBA00023136"/>
    </source>
</evidence>
<evidence type="ECO:0000313" key="8">
    <source>
        <dbReference type="EMBL" id="PPA73485.1"/>
    </source>
</evidence>
<feature type="transmembrane region" description="Helical" evidence="6">
    <location>
        <begin position="152"/>
        <end position="173"/>
    </location>
</feature>
<proteinExistence type="predicted"/>
<dbReference type="RefSeq" id="WP_046807430.1">
    <property type="nucleotide sequence ID" value="NZ_PREU01000015.1"/>
</dbReference>
<name>A0A2S5GKR3_9BURK</name>
<dbReference type="SUPFAM" id="SSF103481">
    <property type="entry name" value="Multidrug resistance efflux transporter EmrE"/>
    <property type="match status" value="2"/>
</dbReference>
<organism evidence="8 9">
    <name type="scientific">Achromobacter spanius</name>
    <dbReference type="NCBI Taxonomy" id="217203"/>
    <lineage>
        <taxon>Bacteria</taxon>
        <taxon>Pseudomonadati</taxon>
        <taxon>Pseudomonadota</taxon>
        <taxon>Betaproteobacteria</taxon>
        <taxon>Burkholderiales</taxon>
        <taxon>Alcaligenaceae</taxon>
        <taxon>Achromobacter</taxon>
    </lineage>
</organism>
<keyword evidence="3 6" id="KW-0812">Transmembrane</keyword>
<evidence type="ECO:0000313" key="9">
    <source>
        <dbReference type="Proteomes" id="UP000239990"/>
    </source>
</evidence>
<feature type="transmembrane region" description="Helical" evidence="6">
    <location>
        <begin position="127"/>
        <end position="146"/>
    </location>
</feature>